<protein>
    <submittedName>
        <fullName evidence="1">Uncharacterized protein</fullName>
    </submittedName>
</protein>
<accession>A0A5C8EF04</accession>
<gene>
    <name evidence="1" type="ORF">EPJ72_11700</name>
</gene>
<organism evidence="1 2">
    <name type="scientific">Brachyspira pilosicoli</name>
    <name type="common">Serpulina pilosicoli</name>
    <dbReference type="NCBI Taxonomy" id="52584"/>
    <lineage>
        <taxon>Bacteria</taxon>
        <taxon>Pseudomonadati</taxon>
        <taxon>Spirochaetota</taxon>
        <taxon>Spirochaetia</taxon>
        <taxon>Brachyspirales</taxon>
        <taxon>Brachyspiraceae</taxon>
        <taxon>Brachyspira</taxon>
    </lineage>
</organism>
<proteinExistence type="predicted"/>
<reference evidence="1 2" key="1">
    <citation type="journal article" date="1992" name="Lakartidningen">
        <title>[Penicillin V and not amoxicillin is the first choice preparation in acute otitis].</title>
        <authorList>
            <person name="Kamme C."/>
            <person name="Lundgren K."/>
            <person name="Prellner K."/>
        </authorList>
    </citation>
    <scope>NUCLEOTIDE SEQUENCE [LARGE SCALE GENOMIC DNA]</scope>
    <source>
        <strain evidence="1 2">PC5538III-hc</strain>
    </source>
</reference>
<dbReference type="AlphaFoldDB" id="A0A5C8EF04"/>
<evidence type="ECO:0000313" key="1">
    <source>
        <dbReference type="EMBL" id="TXJ36355.1"/>
    </source>
</evidence>
<dbReference type="Proteomes" id="UP000323176">
    <property type="component" value="Unassembled WGS sequence"/>
</dbReference>
<dbReference type="OrthoDB" id="307859at2"/>
<name>A0A5C8EF04_BRAPL</name>
<dbReference type="EMBL" id="SAXY01000072">
    <property type="protein sequence ID" value="TXJ36355.1"/>
    <property type="molecule type" value="Genomic_DNA"/>
</dbReference>
<sequence>MDKYTKKIEDKIYYLIKKTNPTIEEIANELNISYDKLKTYINKSSKKYKKTLVKKMRKARDEYFIDAKIKIENALIKKSLGYYSKDIIKEIKIDKEGNESKTKKIVYKYNPPSERAIIVFFELLKKRKEKRLEYIRQKIEEKEDNNRINIRVGFNN</sequence>
<evidence type="ECO:0000313" key="2">
    <source>
        <dbReference type="Proteomes" id="UP000323176"/>
    </source>
</evidence>
<comment type="caution">
    <text evidence="1">The sequence shown here is derived from an EMBL/GenBank/DDBJ whole genome shotgun (WGS) entry which is preliminary data.</text>
</comment>